<comment type="caution">
    <text evidence="1">The sequence shown here is derived from an EMBL/GenBank/DDBJ whole genome shotgun (WGS) entry which is preliminary data.</text>
</comment>
<proteinExistence type="predicted"/>
<keyword evidence="2" id="KW-1185">Reference proteome</keyword>
<dbReference type="EMBL" id="BEZZ01151954">
    <property type="protein sequence ID" value="GCC45347.1"/>
    <property type="molecule type" value="Genomic_DNA"/>
</dbReference>
<name>A0A401TRS8_CHIPU</name>
<dbReference type="OrthoDB" id="10251642at2759"/>
<accession>A0A401TRS8</accession>
<evidence type="ECO:0000313" key="2">
    <source>
        <dbReference type="Proteomes" id="UP000287033"/>
    </source>
</evidence>
<organism evidence="1 2">
    <name type="scientific">Chiloscyllium punctatum</name>
    <name type="common">Brownbanded bambooshark</name>
    <name type="synonym">Hemiscyllium punctatum</name>
    <dbReference type="NCBI Taxonomy" id="137246"/>
    <lineage>
        <taxon>Eukaryota</taxon>
        <taxon>Metazoa</taxon>
        <taxon>Chordata</taxon>
        <taxon>Craniata</taxon>
        <taxon>Vertebrata</taxon>
        <taxon>Chondrichthyes</taxon>
        <taxon>Elasmobranchii</taxon>
        <taxon>Galeomorphii</taxon>
        <taxon>Galeoidea</taxon>
        <taxon>Orectolobiformes</taxon>
        <taxon>Hemiscylliidae</taxon>
        <taxon>Chiloscyllium</taxon>
    </lineage>
</organism>
<protein>
    <submittedName>
        <fullName evidence="1">Uncharacterized protein</fullName>
    </submittedName>
</protein>
<dbReference type="AlphaFoldDB" id="A0A401TRS8"/>
<sequence length="53" mass="6018">TYRASNLKVPGEQQVPATNLQNGFRIIKEVQKRYKTREAEEKEKEVGAGTLGR</sequence>
<evidence type="ECO:0000313" key="1">
    <source>
        <dbReference type="EMBL" id="GCC45347.1"/>
    </source>
</evidence>
<reference evidence="1 2" key="1">
    <citation type="journal article" date="2018" name="Nat. Ecol. Evol.">
        <title>Shark genomes provide insights into elasmobranch evolution and the origin of vertebrates.</title>
        <authorList>
            <person name="Hara Y"/>
            <person name="Yamaguchi K"/>
            <person name="Onimaru K"/>
            <person name="Kadota M"/>
            <person name="Koyanagi M"/>
            <person name="Keeley SD"/>
            <person name="Tatsumi K"/>
            <person name="Tanaka K"/>
            <person name="Motone F"/>
            <person name="Kageyama Y"/>
            <person name="Nozu R"/>
            <person name="Adachi N"/>
            <person name="Nishimura O"/>
            <person name="Nakagawa R"/>
            <person name="Tanegashima C"/>
            <person name="Kiyatake I"/>
            <person name="Matsumoto R"/>
            <person name="Murakumo K"/>
            <person name="Nishida K"/>
            <person name="Terakita A"/>
            <person name="Kuratani S"/>
            <person name="Sato K"/>
            <person name="Hyodo S Kuraku.S."/>
        </authorList>
    </citation>
    <scope>NUCLEOTIDE SEQUENCE [LARGE SCALE GENOMIC DNA]</scope>
</reference>
<dbReference type="Proteomes" id="UP000287033">
    <property type="component" value="Unassembled WGS sequence"/>
</dbReference>
<dbReference type="STRING" id="137246.A0A401TRS8"/>
<gene>
    <name evidence="1" type="ORF">chiPu_0029243</name>
</gene>
<feature type="non-terminal residue" evidence="1">
    <location>
        <position position="1"/>
    </location>
</feature>